<dbReference type="InterPro" id="IPR013762">
    <property type="entry name" value="Integrase-like_cat_sf"/>
</dbReference>
<comment type="similarity">
    <text evidence="1">Belongs to the 'phage' integrase family.</text>
</comment>
<reference evidence="5 6" key="1">
    <citation type="submission" date="2019-02" db="EMBL/GenBank/DDBJ databases">
        <title>Apibacter muscae sp. nov.: a novel member of the house fly microbiota.</title>
        <authorList>
            <person name="Park R."/>
        </authorList>
    </citation>
    <scope>NUCLEOTIDE SEQUENCE [LARGE SCALE GENOMIC DNA]</scope>
    <source>
        <strain evidence="5 6">AL1</strain>
    </source>
</reference>
<dbReference type="PROSITE" id="PS51898">
    <property type="entry name" value="TYR_RECOMBINASE"/>
    <property type="match status" value="1"/>
</dbReference>
<dbReference type="Gene3D" id="1.10.443.10">
    <property type="entry name" value="Intergrase catalytic core"/>
    <property type="match status" value="1"/>
</dbReference>
<evidence type="ECO:0000313" key="5">
    <source>
        <dbReference type="EMBL" id="TWP27359.1"/>
    </source>
</evidence>
<dbReference type="PANTHER" id="PTHR30349:SF64">
    <property type="entry name" value="PROPHAGE INTEGRASE INTD-RELATED"/>
    <property type="match status" value="1"/>
</dbReference>
<dbReference type="Gene3D" id="1.10.150.130">
    <property type="match status" value="1"/>
</dbReference>
<keyword evidence="2" id="KW-0238">DNA-binding</keyword>
<accession>A0A563DBD3</accession>
<dbReference type="InterPro" id="IPR050090">
    <property type="entry name" value="Tyrosine_recombinase_XerCD"/>
</dbReference>
<dbReference type="Pfam" id="PF00589">
    <property type="entry name" value="Phage_integrase"/>
    <property type="match status" value="1"/>
</dbReference>
<name>A0A563DBD3_9FLAO</name>
<organism evidence="5 6">
    <name type="scientific">Apibacter muscae</name>
    <dbReference type="NCBI Taxonomy" id="2509004"/>
    <lineage>
        <taxon>Bacteria</taxon>
        <taxon>Pseudomonadati</taxon>
        <taxon>Bacteroidota</taxon>
        <taxon>Flavobacteriia</taxon>
        <taxon>Flavobacteriales</taxon>
        <taxon>Weeksellaceae</taxon>
        <taxon>Apibacter</taxon>
    </lineage>
</organism>
<dbReference type="GO" id="GO:0015074">
    <property type="term" value="P:DNA integration"/>
    <property type="evidence" value="ECO:0007669"/>
    <property type="project" value="InterPro"/>
</dbReference>
<dbReference type="EMBL" id="SELH01000023">
    <property type="protein sequence ID" value="TWP27359.1"/>
    <property type="molecule type" value="Genomic_DNA"/>
</dbReference>
<evidence type="ECO:0000313" key="6">
    <source>
        <dbReference type="Proteomes" id="UP000319499"/>
    </source>
</evidence>
<gene>
    <name evidence="5" type="ORF">ETU09_07910</name>
</gene>
<dbReference type="Pfam" id="PF17293">
    <property type="entry name" value="Arm-DNA-bind_5"/>
    <property type="match status" value="1"/>
</dbReference>
<dbReference type="InterPro" id="IPR002104">
    <property type="entry name" value="Integrase_catalytic"/>
</dbReference>
<dbReference type="Proteomes" id="UP000319499">
    <property type="component" value="Unassembled WGS sequence"/>
</dbReference>
<dbReference type="CDD" id="cd01185">
    <property type="entry name" value="INTN1_C_like"/>
    <property type="match status" value="1"/>
</dbReference>
<sequence length="461" mass="54823">MCPLRRPLRGLFFIFVLPLLKPLLMASVTFVLKSPLSKERTSIILLFRYDNQRIKIYTKQTIEPLYWDKDKHRVKNTVKITNSLSINNQLQQMENLIFTLFDKFIENYQRKPLPVELKEIFEKEYFQKIPQFTKTKTKTFFDYFDQYIQNKKIEYPTTKTHEKYTQVKNSLKEFEKYSKTTIIVEDIDLPFRNHYIQYLQETRNYAQSTIHRHLKFLKTVLLYIETLGNKLHPQLKIKGKNGFIPQDELSEKIALSEKELAELENLDLSQSPRLEQIRDRFLIGCYTGLRFSDFIRLNKNNIEDQKYILIRQQKTQKSLTLPFFNSVKKIFEKYNYELPKPISEVNFNLYLKEVAKQCKTLQQTYETTKTQGGKRIKIQTPRYEQVSTHTARRTFVTLNHAKGVELDTLMLATGHANIKTIRNYVKLNDKQNADLLGKRIEEAYNSRDKKPETKIIPIANQ</sequence>
<dbReference type="GO" id="GO:0003677">
    <property type="term" value="F:DNA binding"/>
    <property type="evidence" value="ECO:0007669"/>
    <property type="project" value="UniProtKB-KW"/>
</dbReference>
<evidence type="ECO:0000256" key="3">
    <source>
        <dbReference type="ARBA" id="ARBA00023172"/>
    </source>
</evidence>
<dbReference type="InterPro" id="IPR010998">
    <property type="entry name" value="Integrase_recombinase_N"/>
</dbReference>
<evidence type="ECO:0000256" key="2">
    <source>
        <dbReference type="ARBA" id="ARBA00023125"/>
    </source>
</evidence>
<comment type="caution">
    <text evidence="5">The sequence shown here is derived from an EMBL/GenBank/DDBJ whole genome shotgun (WGS) entry which is preliminary data.</text>
</comment>
<keyword evidence="3" id="KW-0233">DNA recombination</keyword>
<dbReference type="PANTHER" id="PTHR30349">
    <property type="entry name" value="PHAGE INTEGRASE-RELATED"/>
    <property type="match status" value="1"/>
</dbReference>
<dbReference type="GO" id="GO:0006310">
    <property type="term" value="P:DNA recombination"/>
    <property type="evidence" value="ECO:0007669"/>
    <property type="project" value="UniProtKB-KW"/>
</dbReference>
<dbReference type="InterPro" id="IPR035386">
    <property type="entry name" value="Arm-DNA-bind_5"/>
</dbReference>
<dbReference type="SUPFAM" id="SSF56349">
    <property type="entry name" value="DNA breaking-rejoining enzymes"/>
    <property type="match status" value="1"/>
</dbReference>
<protein>
    <recommendedName>
        <fullName evidence="4">Tyr recombinase domain-containing protein</fullName>
    </recommendedName>
</protein>
<evidence type="ECO:0000259" key="4">
    <source>
        <dbReference type="PROSITE" id="PS51898"/>
    </source>
</evidence>
<proteinExistence type="inferred from homology"/>
<dbReference type="InterPro" id="IPR011010">
    <property type="entry name" value="DNA_brk_join_enz"/>
</dbReference>
<keyword evidence="6" id="KW-1185">Reference proteome</keyword>
<dbReference type="AlphaFoldDB" id="A0A563DBD3"/>
<dbReference type="OrthoDB" id="1493636at2"/>
<feature type="domain" description="Tyr recombinase" evidence="4">
    <location>
        <begin position="250"/>
        <end position="437"/>
    </location>
</feature>
<evidence type="ECO:0000256" key="1">
    <source>
        <dbReference type="ARBA" id="ARBA00008857"/>
    </source>
</evidence>